<dbReference type="EMBL" id="GGEC01068013">
    <property type="protein sequence ID" value="MBX48497.1"/>
    <property type="molecule type" value="Transcribed_RNA"/>
</dbReference>
<organism evidence="1">
    <name type="scientific">Rhizophora mucronata</name>
    <name type="common">Asiatic mangrove</name>
    <dbReference type="NCBI Taxonomy" id="61149"/>
    <lineage>
        <taxon>Eukaryota</taxon>
        <taxon>Viridiplantae</taxon>
        <taxon>Streptophyta</taxon>
        <taxon>Embryophyta</taxon>
        <taxon>Tracheophyta</taxon>
        <taxon>Spermatophyta</taxon>
        <taxon>Magnoliopsida</taxon>
        <taxon>eudicotyledons</taxon>
        <taxon>Gunneridae</taxon>
        <taxon>Pentapetalae</taxon>
        <taxon>rosids</taxon>
        <taxon>fabids</taxon>
        <taxon>Malpighiales</taxon>
        <taxon>Rhizophoraceae</taxon>
        <taxon>Rhizophora</taxon>
    </lineage>
</organism>
<proteinExistence type="predicted"/>
<reference evidence="1" key="1">
    <citation type="submission" date="2018-02" db="EMBL/GenBank/DDBJ databases">
        <title>Rhizophora mucronata_Transcriptome.</title>
        <authorList>
            <person name="Meera S.P."/>
            <person name="Sreeshan A."/>
            <person name="Augustine A."/>
        </authorList>
    </citation>
    <scope>NUCLEOTIDE SEQUENCE</scope>
    <source>
        <tissue evidence="1">Leaf</tissue>
    </source>
</reference>
<accession>A0A2P2P192</accession>
<name>A0A2P2P192_RHIMU</name>
<evidence type="ECO:0000313" key="1">
    <source>
        <dbReference type="EMBL" id="MBX48497.1"/>
    </source>
</evidence>
<sequence length="56" mass="6677">MIYKTSKLNRTAQLARKYPRQRKKNFTLEVCHTILNICTQTRYKLGSVKKFAETKK</sequence>
<protein>
    <submittedName>
        <fullName evidence="1">Uncharacterized protein</fullName>
    </submittedName>
</protein>
<dbReference type="AlphaFoldDB" id="A0A2P2P192"/>